<dbReference type="Proteomes" id="UP000633731">
    <property type="component" value="Unassembled WGS sequence"/>
</dbReference>
<reference evidence="1" key="1">
    <citation type="submission" date="2021-01" db="EMBL/GenBank/DDBJ databases">
        <title>Draft genome of Pantoea agglomerans Eh 335.</title>
        <authorList>
            <person name="Emsley S.A."/>
            <person name="Oline D.K."/>
            <person name="Saw J.H."/>
            <person name="Ushijima B."/>
            <person name="Videau P."/>
            <person name="Koyack M.J."/>
        </authorList>
    </citation>
    <scope>NUCLEOTIDE SEQUENCE</scope>
    <source>
        <strain evidence="1">Eh 335</strain>
    </source>
</reference>
<evidence type="ECO:0000313" key="2">
    <source>
        <dbReference type="Proteomes" id="UP000633731"/>
    </source>
</evidence>
<protein>
    <submittedName>
        <fullName evidence="1">DUF943 family protein</fullName>
    </submittedName>
</protein>
<evidence type="ECO:0000313" key="1">
    <source>
        <dbReference type="EMBL" id="MBK4724197.1"/>
    </source>
</evidence>
<proteinExistence type="predicted"/>
<name>A0ACC5RHP1_ENTAG</name>
<sequence length="153" mass="17921">MLKRYKKTSLILLVMMVIVGCVLYFLLLPVKVIAVHQRGNNSTILVKHYPLTDKGKIEWWLKNKNMFQTKYNVPKPDESGIYNVVFWDFGDGYKEEGKYDRLCFDDMPPPKNCIDKNKLMIISHSKDNVTQFTVGNEYYILQDDGLTVKIRSY</sequence>
<dbReference type="EMBL" id="JAEOXF010000001">
    <property type="protein sequence ID" value="MBK4724197.1"/>
    <property type="molecule type" value="Genomic_DNA"/>
</dbReference>
<organism evidence="1 2">
    <name type="scientific">Enterobacter agglomerans</name>
    <name type="common">Erwinia herbicola</name>
    <name type="synonym">Pantoea agglomerans</name>
    <dbReference type="NCBI Taxonomy" id="549"/>
    <lineage>
        <taxon>Bacteria</taxon>
        <taxon>Pseudomonadati</taxon>
        <taxon>Pseudomonadota</taxon>
        <taxon>Gammaproteobacteria</taxon>
        <taxon>Enterobacterales</taxon>
        <taxon>Erwiniaceae</taxon>
        <taxon>Pantoea</taxon>
        <taxon>Pantoea agglomerans group</taxon>
    </lineage>
</organism>
<gene>
    <name evidence="1" type="ORF">JJL49_02980</name>
</gene>
<accession>A0ACC5RHP1</accession>
<comment type="caution">
    <text evidence="1">The sequence shown here is derived from an EMBL/GenBank/DDBJ whole genome shotgun (WGS) entry which is preliminary data.</text>
</comment>
<keyword evidence="2" id="KW-1185">Reference proteome</keyword>